<keyword evidence="2" id="KW-0106">Calcium</keyword>
<sequence length="441" mass="47907">MGRGTGDCPHTRCSVSSGGSLRVPLHLPATLDLYKTHNSTLTWDHVYTFINGTSHQLLRSFQGRVSVSRGDFTLQGVRSGDGGVYMFQDLDATCLAWLHLTVLGRCSPLSLVVPAARVAVVPGGTALLPAALRLPAPPPPFFQVRWRFLPTGRLVLLLAAQDCGGAAPWRLSCRLDLEQGRGYEGRVGLGPHDASLLLRDARPADAGTYRVSLLGLDVQASAEVNLTLAPAPTPAAAPSARPLLHRFVAWGSTAAIPLRLPRGSVALCKVNARGPRCDWVVVLIRGRLFYFLRAFTGHLILHASGLVVQEMKGDMEGEYWVLSGQNRTCLARILLTAVGGRKPAEMAGKDSELEKGLHAIVGSFYKYAKGPPGAKALDQAAFQKLLSNELSHQLTDVQSTEAGKDLLKKLDTDNNQLISFEEYWELVAFICYTIQRYSYSK</sequence>
<dbReference type="InterPro" id="IPR018247">
    <property type="entry name" value="EF_Hand_1_Ca_BS"/>
</dbReference>
<dbReference type="Gene3D" id="2.60.40.10">
    <property type="entry name" value="Immunoglobulins"/>
    <property type="match status" value="1"/>
</dbReference>
<dbReference type="PROSITE" id="PS50222">
    <property type="entry name" value="EF_HAND_2"/>
    <property type="match status" value="1"/>
</dbReference>
<dbReference type="Proteomes" id="UP000297703">
    <property type="component" value="Unassembled WGS sequence"/>
</dbReference>
<feature type="domain" description="EF-hand" evidence="3">
    <location>
        <begin position="398"/>
        <end position="433"/>
    </location>
</feature>
<dbReference type="InterPro" id="IPR013783">
    <property type="entry name" value="Ig-like_fold"/>
</dbReference>
<dbReference type="CDD" id="cd00213">
    <property type="entry name" value="S-100"/>
    <property type="match status" value="1"/>
</dbReference>
<name>A0A4D9DHJ0_9SAUR</name>
<evidence type="ECO:0000256" key="1">
    <source>
        <dbReference type="ARBA" id="ARBA00022723"/>
    </source>
</evidence>
<proteinExistence type="predicted"/>
<dbReference type="EMBL" id="QXTE01000591">
    <property type="protein sequence ID" value="TFJ96764.1"/>
    <property type="molecule type" value="Genomic_DNA"/>
</dbReference>
<evidence type="ECO:0000256" key="2">
    <source>
        <dbReference type="ARBA" id="ARBA00022837"/>
    </source>
</evidence>
<dbReference type="InterPro" id="IPR036179">
    <property type="entry name" value="Ig-like_dom_sf"/>
</dbReference>
<dbReference type="InterPro" id="IPR001751">
    <property type="entry name" value="S100/CaBP7/8-like_CS"/>
</dbReference>
<organism evidence="4 5">
    <name type="scientific">Platysternon megacephalum</name>
    <name type="common">big-headed turtle</name>
    <dbReference type="NCBI Taxonomy" id="55544"/>
    <lineage>
        <taxon>Eukaryota</taxon>
        <taxon>Metazoa</taxon>
        <taxon>Chordata</taxon>
        <taxon>Craniata</taxon>
        <taxon>Vertebrata</taxon>
        <taxon>Euteleostomi</taxon>
        <taxon>Archelosauria</taxon>
        <taxon>Testudinata</taxon>
        <taxon>Testudines</taxon>
        <taxon>Cryptodira</taxon>
        <taxon>Durocryptodira</taxon>
        <taxon>Testudinoidea</taxon>
        <taxon>Platysternidae</taxon>
        <taxon>Platysternon</taxon>
    </lineage>
</organism>
<evidence type="ECO:0000313" key="4">
    <source>
        <dbReference type="EMBL" id="TFJ96764.1"/>
    </source>
</evidence>
<evidence type="ECO:0000313" key="5">
    <source>
        <dbReference type="Proteomes" id="UP000297703"/>
    </source>
</evidence>
<dbReference type="GO" id="GO:0046914">
    <property type="term" value="F:transition metal ion binding"/>
    <property type="evidence" value="ECO:0007669"/>
    <property type="project" value="InterPro"/>
</dbReference>
<dbReference type="AlphaFoldDB" id="A0A4D9DHJ0"/>
<dbReference type="InterPro" id="IPR011992">
    <property type="entry name" value="EF-hand-dom_pair"/>
</dbReference>
<dbReference type="PROSITE" id="PS00018">
    <property type="entry name" value="EF_HAND_1"/>
    <property type="match status" value="1"/>
</dbReference>
<reference evidence="4 5" key="2">
    <citation type="submission" date="2019-04" db="EMBL/GenBank/DDBJ databases">
        <title>The genome sequence of big-headed turtle.</title>
        <authorList>
            <person name="Gong S."/>
        </authorList>
    </citation>
    <scope>NUCLEOTIDE SEQUENCE [LARGE SCALE GENOMIC DNA]</scope>
    <source>
        <strain evidence="4">DO16091913</strain>
        <tissue evidence="4">Muscle</tissue>
    </source>
</reference>
<gene>
    <name evidence="4" type="ORF">DR999_PMT21437</name>
</gene>
<dbReference type="Gene3D" id="1.10.238.10">
    <property type="entry name" value="EF-hand"/>
    <property type="match status" value="1"/>
</dbReference>
<protein>
    <submittedName>
        <fullName evidence="4">Staphylococcal nuclease domain-containing protein 1</fullName>
    </submittedName>
</protein>
<dbReference type="STRING" id="55544.A0A4D9DHJ0"/>
<dbReference type="SUPFAM" id="SSF48726">
    <property type="entry name" value="Immunoglobulin"/>
    <property type="match status" value="1"/>
</dbReference>
<dbReference type="GO" id="GO:0005509">
    <property type="term" value="F:calcium ion binding"/>
    <property type="evidence" value="ECO:0007669"/>
    <property type="project" value="InterPro"/>
</dbReference>
<dbReference type="PROSITE" id="PS00303">
    <property type="entry name" value="S100_CABP"/>
    <property type="match status" value="1"/>
</dbReference>
<keyword evidence="5" id="KW-1185">Reference proteome</keyword>
<dbReference type="SUPFAM" id="SSF47473">
    <property type="entry name" value="EF-hand"/>
    <property type="match status" value="1"/>
</dbReference>
<dbReference type="InterPro" id="IPR002048">
    <property type="entry name" value="EF_hand_dom"/>
</dbReference>
<reference evidence="4 5" key="1">
    <citation type="submission" date="2019-04" db="EMBL/GenBank/DDBJ databases">
        <title>Draft genome of the big-headed turtle Platysternon megacephalum.</title>
        <authorList>
            <person name="Gong S."/>
        </authorList>
    </citation>
    <scope>NUCLEOTIDE SEQUENCE [LARGE SCALE GENOMIC DNA]</scope>
    <source>
        <strain evidence="4">DO16091913</strain>
        <tissue evidence="4">Muscle</tissue>
    </source>
</reference>
<dbReference type="OrthoDB" id="9427525at2759"/>
<keyword evidence="1" id="KW-0479">Metal-binding</keyword>
<dbReference type="InterPro" id="IPR034325">
    <property type="entry name" value="S-100_dom"/>
</dbReference>
<evidence type="ECO:0000259" key="3">
    <source>
        <dbReference type="PROSITE" id="PS50222"/>
    </source>
</evidence>
<accession>A0A4D9DHJ0</accession>
<comment type="caution">
    <text evidence="4">The sequence shown here is derived from an EMBL/GenBank/DDBJ whole genome shotgun (WGS) entry which is preliminary data.</text>
</comment>